<comment type="caution">
    <text evidence="4">The sequence shown here is derived from an EMBL/GenBank/DDBJ whole genome shotgun (WGS) entry which is preliminary data.</text>
</comment>
<sequence>WYPTLLHLAGIEEDSDSSALDGFNIWPAISEGVPSERTEILHNIDGNSAAIRVGDMKLLLNVNDKEWYEPPELSSGTRKTKK</sequence>
<organism evidence="4 5">
    <name type="scientific">Porites evermanni</name>
    <dbReference type="NCBI Taxonomy" id="104178"/>
    <lineage>
        <taxon>Eukaryota</taxon>
        <taxon>Metazoa</taxon>
        <taxon>Cnidaria</taxon>
        <taxon>Anthozoa</taxon>
        <taxon>Hexacorallia</taxon>
        <taxon>Scleractinia</taxon>
        <taxon>Fungiina</taxon>
        <taxon>Poritidae</taxon>
        <taxon>Porites</taxon>
    </lineage>
</organism>
<keyword evidence="1" id="KW-0479">Metal-binding</keyword>
<evidence type="ECO:0000256" key="2">
    <source>
        <dbReference type="ARBA" id="ARBA00022837"/>
    </source>
</evidence>
<keyword evidence="2" id="KW-0106">Calcium</keyword>
<keyword evidence="3" id="KW-0325">Glycoprotein</keyword>
<proteinExistence type="predicted"/>
<dbReference type="PANTHER" id="PTHR10342">
    <property type="entry name" value="ARYLSULFATASE"/>
    <property type="match status" value="1"/>
</dbReference>
<dbReference type="EMBL" id="CALNXI010000906">
    <property type="protein sequence ID" value="CAH3146170.1"/>
    <property type="molecule type" value="Genomic_DNA"/>
</dbReference>
<evidence type="ECO:0000256" key="1">
    <source>
        <dbReference type="ARBA" id="ARBA00022723"/>
    </source>
</evidence>
<protein>
    <submittedName>
        <fullName evidence="4">Uncharacterized protein</fullName>
    </submittedName>
</protein>
<reference evidence="4 5" key="1">
    <citation type="submission" date="2022-05" db="EMBL/GenBank/DDBJ databases">
        <authorList>
            <consortium name="Genoscope - CEA"/>
            <person name="William W."/>
        </authorList>
    </citation>
    <scope>NUCLEOTIDE SEQUENCE [LARGE SCALE GENOMIC DNA]</scope>
</reference>
<gene>
    <name evidence="4" type="ORF">PEVE_00043855</name>
</gene>
<accession>A0ABN8PL53</accession>
<keyword evidence="5" id="KW-1185">Reference proteome</keyword>
<dbReference type="InterPro" id="IPR017850">
    <property type="entry name" value="Alkaline_phosphatase_core_sf"/>
</dbReference>
<dbReference type="Gene3D" id="3.40.720.10">
    <property type="entry name" value="Alkaline Phosphatase, subunit A"/>
    <property type="match status" value="1"/>
</dbReference>
<dbReference type="Gene3D" id="3.30.1120.10">
    <property type="match status" value="1"/>
</dbReference>
<name>A0ABN8PL53_9CNID</name>
<evidence type="ECO:0000313" key="4">
    <source>
        <dbReference type="EMBL" id="CAH3146170.1"/>
    </source>
</evidence>
<evidence type="ECO:0000256" key="3">
    <source>
        <dbReference type="ARBA" id="ARBA00023180"/>
    </source>
</evidence>
<feature type="non-terminal residue" evidence="4">
    <location>
        <position position="82"/>
    </location>
</feature>
<evidence type="ECO:0000313" key="5">
    <source>
        <dbReference type="Proteomes" id="UP001159427"/>
    </source>
</evidence>
<dbReference type="InterPro" id="IPR047115">
    <property type="entry name" value="ARSB"/>
</dbReference>
<dbReference type="PANTHER" id="PTHR10342:SF274">
    <property type="entry name" value="ARYLSULFATASE B"/>
    <property type="match status" value="1"/>
</dbReference>
<dbReference type="Proteomes" id="UP001159427">
    <property type="component" value="Unassembled WGS sequence"/>
</dbReference>
<dbReference type="SUPFAM" id="SSF53649">
    <property type="entry name" value="Alkaline phosphatase-like"/>
    <property type="match status" value="1"/>
</dbReference>
<feature type="non-terminal residue" evidence="4">
    <location>
        <position position="1"/>
    </location>
</feature>